<feature type="domain" description="Transcription regulator PadR N-terminal" evidence="2">
    <location>
        <begin position="13"/>
        <end position="87"/>
    </location>
</feature>
<dbReference type="InterPro" id="IPR052509">
    <property type="entry name" value="Metal_resp_DNA-bind_regulator"/>
</dbReference>
<dbReference type="RefSeq" id="WP_203877989.1">
    <property type="nucleotide sequence ID" value="NZ_BOOK01000041.1"/>
</dbReference>
<reference evidence="3" key="1">
    <citation type="submission" date="2021-01" db="EMBL/GenBank/DDBJ databases">
        <title>Whole genome shotgun sequence of Planobispora takensis NBRC 109077.</title>
        <authorList>
            <person name="Komaki H."/>
            <person name="Tamura T."/>
        </authorList>
    </citation>
    <scope>NUCLEOTIDE SEQUENCE</scope>
    <source>
        <strain evidence="3">NBRC 109077</strain>
    </source>
</reference>
<dbReference type="InterPro" id="IPR036390">
    <property type="entry name" value="WH_DNA-bd_sf"/>
</dbReference>
<evidence type="ECO:0000313" key="4">
    <source>
        <dbReference type="Proteomes" id="UP000634476"/>
    </source>
</evidence>
<feature type="region of interest" description="Disordered" evidence="1">
    <location>
        <begin position="222"/>
        <end position="243"/>
    </location>
</feature>
<organism evidence="3 4">
    <name type="scientific">Planobispora takensis</name>
    <dbReference type="NCBI Taxonomy" id="1367882"/>
    <lineage>
        <taxon>Bacteria</taxon>
        <taxon>Bacillati</taxon>
        <taxon>Actinomycetota</taxon>
        <taxon>Actinomycetes</taxon>
        <taxon>Streptosporangiales</taxon>
        <taxon>Streptosporangiaceae</taxon>
        <taxon>Planobispora</taxon>
    </lineage>
</organism>
<dbReference type="InterPro" id="IPR036388">
    <property type="entry name" value="WH-like_DNA-bd_sf"/>
</dbReference>
<feature type="compositionally biased region" description="Acidic residues" evidence="1">
    <location>
        <begin position="234"/>
        <end position="243"/>
    </location>
</feature>
<sequence>MARRRGNPLALAVLALLFERPMHPYEMASTMRARRKEESIKLNYGSLYSVVDGLVKHGLIEAVGVLREGRRPERTVYELTEPGRLELFDWLSELVSTPAREYTSFEAGLSLLPVLPPEEAVRLLEERVLRLEQHLHMDEALREVTVKQGLPRLLLIEWEYTRMLRRAELDWVKGLIDELREGTFEGLDFWRVWHERCSAGLEPPGLEAIGYVAGYPADHGAANSAGSAGAGSAGDDDPEAPIA</sequence>
<dbReference type="InterPro" id="IPR005149">
    <property type="entry name" value="Tscrpt_reg_PadR_N"/>
</dbReference>
<dbReference type="Proteomes" id="UP000634476">
    <property type="component" value="Unassembled WGS sequence"/>
</dbReference>
<evidence type="ECO:0000259" key="2">
    <source>
        <dbReference type="Pfam" id="PF03551"/>
    </source>
</evidence>
<dbReference type="Gene3D" id="1.10.10.10">
    <property type="entry name" value="Winged helix-like DNA-binding domain superfamily/Winged helix DNA-binding domain"/>
    <property type="match status" value="1"/>
</dbReference>
<evidence type="ECO:0000256" key="1">
    <source>
        <dbReference type="SAM" id="MobiDB-lite"/>
    </source>
</evidence>
<evidence type="ECO:0000313" key="3">
    <source>
        <dbReference type="EMBL" id="GII03709.1"/>
    </source>
</evidence>
<dbReference type="Pfam" id="PF03551">
    <property type="entry name" value="PadR"/>
    <property type="match status" value="1"/>
</dbReference>
<dbReference type="SUPFAM" id="SSF46785">
    <property type="entry name" value="Winged helix' DNA-binding domain"/>
    <property type="match status" value="1"/>
</dbReference>
<dbReference type="AlphaFoldDB" id="A0A8J3TA63"/>
<gene>
    <name evidence="3" type="ORF">Pta02_57170</name>
</gene>
<dbReference type="PANTHER" id="PTHR33169:SF27">
    <property type="entry name" value="TRANSCRIPTIONAL REGULATOR PADR FAMILY PROTEIN"/>
    <property type="match status" value="1"/>
</dbReference>
<proteinExistence type="predicted"/>
<comment type="caution">
    <text evidence="3">The sequence shown here is derived from an EMBL/GenBank/DDBJ whole genome shotgun (WGS) entry which is preliminary data.</text>
</comment>
<protein>
    <recommendedName>
        <fullName evidence="2">Transcription regulator PadR N-terminal domain-containing protein</fullName>
    </recommendedName>
</protein>
<dbReference type="EMBL" id="BOOK01000041">
    <property type="protein sequence ID" value="GII03709.1"/>
    <property type="molecule type" value="Genomic_DNA"/>
</dbReference>
<keyword evidence="4" id="KW-1185">Reference proteome</keyword>
<accession>A0A8J3TA63</accession>
<name>A0A8J3TA63_9ACTN</name>
<dbReference type="PANTHER" id="PTHR33169">
    <property type="entry name" value="PADR-FAMILY TRANSCRIPTIONAL REGULATOR"/>
    <property type="match status" value="1"/>
</dbReference>